<dbReference type="EMBL" id="MZ443786">
    <property type="protein sequence ID" value="QZE59409.1"/>
    <property type="molecule type" value="Genomic_DNA"/>
</dbReference>
<organism evidence="1 2">
    <name type="scientific">Erwinia phage pEa_SNUABM_2</name>
    <dbReference type="NCBI Taxonomy" id="2869547"/>
    <lineage>
        <taxon>Viruses</taxon>
        <taxon>Duplodnaviria</taxon>
        <taxon>Heunggongvirae</taxon>
        <taxon>Uroviricota</taxon>
        <taxon>Caudoviricetes</taxon>
        <taxon>Alexandravirus</taxon>
        <taxon>Alexandravirus SNUABM2</taxon>
    </lineage>
</organism>
<sequence>MRLDQLQRYMKERGYAHAIAYHMGVTHLDWISKDTDMQAEHWQKHSLSWEVPEGPYDFDGWSKDIAEKMKLEEAWLVYEPTLEPDTKGKLMIYGFRYHPNKDAASGWNVVFTYTYIDPELALM</sequence>
<reference evidence="1 2" key="1">
    <citation type="submission" date="2021-06" db="EMBL/GenBank/DDBJ databases">
        <title>Complete genome sequence of Erwinia phage pEa_SNUABM_2.</title>
        <authorList>
            <person name="Kim S.G."/>
            <person name="Park S.C."/>
        </authorList>
    </citation>
    <scope>NUCLEOTIDE SEQUENCE [LARGE SCALE GENOMIC DNA]</scope>
</reference>
<accession>A0AAE8C1L0</accession>
<protein>
    <submittedName>
        <fullName evidence="1">Uncharacterized protein</fullName>
    </submittedName>
</protein>
<evidence type="ECO:0000313" key="2">
    <source>
        <dbReference type="Proteomes" id="UP000827974"/>
    </source>
</evidence>
<proteinExistence type="predicted"/>
<dbReference type="Proteomes" id="UP000827974">
    <property type="component" value="Segment"/>
</dbReference>
<keyword evidence="2" id="KW-1185">Reference proteome</keyword>
<name>A0AAE8C1L0_9CAUD</name>
<gene>
    <name evidence="1" type="ORF">pEaSNUABM2_00165</name>
</gene>
<evidence type="ECO:0000313" key="1">
    <source>
        <dbReference type="EMBL" id="QZE59409.1"/>
    </source>
</evidence>